<dbReference type="RefSeq" id="WP_268244895.1">
    <property type="nucleotide sequence ID" value="NZ_BMXI01000001.1"/>
</dbReference>
<dbReference type="EMBL" id="BMXI01000001">
    <property type="protein sequence ID" value="GHC42358.1"/>
    <property type="molecule type" value="Genomic_DNA"/>
</dbReference>
<comment type="pathway">
    <text evidence="2 7">Isoprenoid biosynthesis; isopentenyl diphosphate biosynthesis via DXP pathway; isopentenyl diphosphate from 1-deoxy-D-xylulose 5-phosphate: step 4/6.</text>
</comment>
<name>A0A918WF47_9BACT</name>
<dbReference type="PANTHER" id="PTHR43181:SF1">
    <property type="entry name" value="2-C-METHYL-D-ERYTHRITOL 2,4-CYCLODIPHOSPHATE SYNTHASE, CHLOROPLASTIC"/>
    <property type="match status" value="1"/>
</dbReference>
<dbReference type="PROSITE" id="PS01350">
    <property type="entry name" value="ISPF"/>
    <property type="match status" value="1"/>
</dbReference>
<dbReference type="Gene3D" id="3.30.1330.50">
    <property type="entry name" value="2-C-methyl-D-erythritol 2,4-cyclodiphosphate synthase"/>
    <property type="match status" value="1"/>
</dbReference>
<dbReference type="Pfam" id="PF02542">
    <property type="entry name" value="YgbB"/>
    <property type="match status" value="1"/>
</dbReference>
<dbReference type="GO" id="GO:0016114">
    <property type="term" value="P:terpenoid biosynthetic process"/>
    <property type="evidence" value="ECO:0007669"/>
    <property type="project" value="InterPro"/>
</dbReference>
<comment type="caution">
    <text evidence="10">The sequence shown here is derived from an EMBL/GenBank/DDBJ whole genome shotgun (WGS) entry which is preliminary data.</text>
</comment>
<feature type="binding site" evidence="7">
    <location>
        <position position="148"/>
    </location>
    <ligand>
        <name>4-CDP-2-C-methyl-D-erythritol 2-phosphate</name>
        <dbReference type="ChEBI" id="CHEBI:57919"/>
    </ligand>
</feature>
<reference evidence="10" key="1">
    <citation type="journal article" date="2014" name="Int. J. Syst. Evol. Microbiol.">
        <title>Complete genome sequence of Corynebacterium casei LMG S-19264T (=DSM 44701T), isolated from a smear-ripened cheese.</title>
        <authorList>
            <consortium name="US DOE Joint Genome Institute (JGI-PGF)"/>
            <person name="Walter F."/>
            <person name="Albersmeier A."/>
            <person name="Kalinowski J."/>
            <person name="Ruckert C."/>
        </authorList>
    </citation>
    <scope>NUCLEOTIDE SEQUENCE</scope>
    <source>
        <strain evidence="10">KCTC 12988</strain>
    </source>
</reference>
<keyword evidence="5 7" id="KW-0414">Isoprene biosynthesis</keyword>
<evidence type="ECO:0000256" key="1">
    <source>
        <dbReference type="ARBA" id="ARBA00000200"/>
    </source>
</evidence>
<dbReference type="GO" id="GO:0046872">
    <property type="term" value="F:metal ion binding"/>
    <property type="evidence" value="ECO:0007669"/>
    <property type="project" value="UniProtKB-KW"/>
</dbReference>
<comment type="subunit">
    <text evidence="7">Homotrimer.</text>
</comment>
<dbReference type="EC" id="4.6.1.12" evidence="3 7"/>
<feature type="site" description="Transition state stabilizer" evidence="7">
    <location>
        <position position="142"/>
    </location>
</feature>
<dbReference type="HAMAP" id="MF_00107">
    <property type="entry name" value="IspF"/>
    <property type="match status" value="1"/>
</dbReference>
<keyword evidence="4 7" id="KW-0479">Metal-binding</keyword>
<dbReference type="InterPro" id="IPR020555">
    <property type="entry name" value="MECDP_synthase_CS"/>
</dbReference>
<evidence type="ECO:0000259" key="9">
    <source>
        <dbReference type="Pfam" id="PF02542"/>
    </source>
</evidence>
<feature type="binding site" evidence="7">
    <location>
        <position position="51"/>
    </location>
    <ligand>
        <name>a divalent metal cation</name>
        <dbReference type="ChEBI" id="CHEBI:60240"/>
    </ligand>
</feature>
<feature type="site" description="Transition state stabilizer" evidence="7">
    <location>
        <position position="43"/>
    </location>
</feature>
<comment type="catalytic activity">
    <reaction evidence="1 7 8">
        <text>4-CDP-2-C-methyl-D-erythritol 2-phosphate = 2-C-methyl-D-erythritol 2,4-cyclic diphosphate + CMP</text>
        <dbReference type="Rhea" id="RHEA:23864"/>
        <dbReference type="ChEBI" id="CHEBI:57919"/>
        <dbReference type="ChEBI" id="CHEBI:58483"/>
        <dbReference type="ChEBI" id="CHEBI:60377"/>
        <dbReference type="EC" id="4.6.1.12"/>
    </reaction>
</comment>
<evidence type="ECO:0000256" key="4">
    <source>
        <dbReference type="ARBA" id="ARBA00022723"/>
    </source>
</evidence>
<evidence type="ECO:0000256" key="8">
    <source>
        <dbReference type="RuleBase" id="RU004395"/>
    </source>
</evidence>
<dbReference type="Proteomes" id="UP000644507">
    <property type="component" value="Unassembled WGS sequence"/>
</dbReference>
<feature type="binding site" evidence="7">
    <location>
        <begin position="43"/>
        <end position="44"/>
    </location>
    <ligand>
        <name>4-CDP-2-C-methyl-D-erythritol 2-phosphate</name>
        <dbReference type="ChEBI" id="CHEBI:57919"/>
    </ligand>
</feature>
<feature type="binding site" evidence="7">
    <location>
        <begin position="141"/>
        <end position="144"/>
    </location>
    <ligand>
        <name>4-CDP-2-C-methyl-D-erythritol 2-phosphate</name>
        <dbReference type="ChEBI" id="CHEBI:57919"/>
    </ligand>
</feature>
<evidence type="ECO:0000313" key="11">
    <source>
        <dbReference type="Proteomes" id="UP000644507"/>
    </source>
</evidence>
<comment type="function">
    <text evidence="7">Involved in the biosynthesis of isopentenyl diphosphate (IPP) and dimethylallyl diphosphate (DMAPP), two major building blocks of isoprenoid compounds. Catalyzes the conversion of 4-diphosphocytidyl-2-C-methyl-D-erythritol 2-phosphate (CDP-ME2P) to 2-C-methyl-D-erythritol 2,4-cyclodiphosphate (ME-CPP) with a corresponding release of cytidine 5-monophosphate (CMP).</text>
</comment>
<keyword evidence="11" id="KW-1185">Reference proteome</keyword>
<evidence type="ECO:0000256" key="2">
    <source>
        <dbReference type="ARBA" id="ARBA00004709"/>
    </source>
</evidence>
<evidence type="ECO:0000256" key="5">
    <source>
        <dbReference type="ARBA" id="ARBA00023229"/>
    </source>
</evidence>
<organism evidence="10 11">
    <name type="scientific">Roseibacillus persicicus</name>
    <dbReference type="NCBI Taxonomy" id="454148"/>
    <lineage>
        <taxon>Bacteria</taxon>
        <taxon>Pseudomonadati</taxon>
        <taxon>Verrucomicrobiota</taxon>
        <taxon>Verrucomicrobiia</taxon>
        <taxon>Verrucomicrobiales</taxon>
        <taxon>Verrucomicrobiaceae</taxon>
        <taxon>Roseibacillus</taxon>
    </lineage>
</organism>
<feature type="binding site" evidence="7">
    <location>
        <begin position="65"/>
        <end position="67"/>
    </location>
    <ligand>
        <name>4-CDP-2-C-methyl-D-erythritol 2-phosphate</name>
        <dbReference type="ChEBI" id="CHEBI:57919"/>
    </ligand>
</feature>
<evidence type="ECO:0000313" key="10">
    <source>
        <dbReference type="EMBL" id="GHC42358.1"/>
    </source>
</evidence>
<dbReference type="CDD" id="cd00554">
    <property type="entry name" value="MECDP_synthase"/>
    <property type="match status" value="1"/>
</dbReference>
<evidence type="ECO:0000256" key="6">
    <source>
        <dbReference type="ARBA" id="ARBA00023239"/>
    </source>
</evidence>
<feature type="binding site" evidence="7">
    <location>
        <position position="151"/>
    </location>
    <ligand>
        <name>4-CDP-2-C-methyl-D-erythritol 2-phosphate</name>
        <dbReference type="ChEBI" id="CHEBI:57919"/>
    </ligand>
</feature>
<comment type="cofactor">
    <cofactor evidence="7">
        <name>a divalent metal cation</name>
        <dbReference type="ChEBI" id="CHEBI:60240"/>
    </cofactor>
    <text evidence="7">Binds 1 divalent metal cation per subunit.</text>
</comment>
<reference evidence="10" key="2">
    <citation type="submission" date="2020-09" db="EMBL/GenBank/DDBJ databases">
        <authorList>
            <person name="Sun Q."/>
            <person name="Kim S."/>
        </authorList>
    </citation>
    <scope>NUCLEOTIDE SEQUENCE</scope>
    <source>
        <strain evidence="10">KCTC 12988</strain>
    </source>
</reference>
<dbReference type="SUPFAM" id="SSF69765">
    <property type="entry name" value="IpsF-like"/>
    <property type="match status" value="1"/>
</dbReference>
<feature type="binding site" evidence="7">
    <location>
        <position position="19"/>
    </location>
    <ligand>
        <name>a divalent metal cation</name>
        <dbReference type="ChEBI" id="CHEBI:60240"/>
    </ligand>
</feature>
<gene>
    <name evidence="7 10" type="primary">ispF</name>
    <name evidence="10" type="ORF">GCM10007100_04190</name>
</gene>
<proteinExistence type="inferred from homology"/>
<dbReference type="PANTHER" id="PTHR43181">
    <property type="entry name" value="2-C-METHYL-D-ERYTHRITOL 2,4-CYCLODIPHOSPHATE SYNTHASE, CHLOROPLASTIC"/>
    <property type="match status" value="1"/>
</dbReference>
<evidence type="ECO:0000256" key="3">
    <source>
        <dbReference type="ARBA" id="ARBA00012579"/>
    </source>
</evidence>
<dbReference type="NCBIfam" id="TIGR00151">
    <property type="entry name" value="ispF"/>
    <property type="match status" value="1"/>
</dbReference>
<evidence type="ECO:0000256" key="7">
    <source>
        <dbReference type="HAMAP-Rule" id="MF_00107"/>
    </source>
</evidence>
<dbReference type="InterPro" id="IPR036571">
    <property type="entry name" value="MECDP_synthase_sf"/>
</dbReference>
<keyword evidence="6 7" id="KW-0456">Lyase</keyword>
<comment type="caution">
    <text evidence="7">Lacks conserved residue(s) required for the propagation of feature annotation.</text>
</comment>
<dbReference type="GO" id="GO:0019288">
    <property type="term" value="P:isopentenyl diphosphate biosynthetic process, methylerythritol 4-phosphate pathway"/>
    <property type="evidence" value="ECO:0007669"/>
    <property type="project" value="UniProtKB-UniRule"/>
</dbReference>
<protein>
    <recommendedName>
        <fullName evidence="3 7">2-C-methyl-D-erythritol 2,4-cyclodiphosphate synthase</fullName>
        <shortName evidence="7">MECDP-synthase</shortName>
        <shortName evidence="7">MECPP-synthase</shortName>
        <shortName evidence="7">MECPS</shortName>
        <ecNumber evidence="3 7">4.6.1.12</ecNumber>
    </recommendedName>
</protein>
<dbReference type="InterPro" id="IPR003526">
    <property type="entry name" value="MECDP_synthase"/>
</dbReference>
<feature type="binding site" evidence="7">
    <location>
        <position position="17"/>
    </location>
    <ligand>
        <name>a divalent metal cation</name>
        <dbReference type="ChEBI" id="CHEBI:60240"/>
    </ligand>
</feature>
<accession>A0A918WF47</accession>
<sequence>MNSSSPNWIPLVGTGYDVHQFAEGRKLILGGVEIPHTHGLQGHSDADVLCHAIADAILGAVGLPDIGHYFPPGDPDCKDISSLKILEKAASLVRELGGRLCNVDSALVAEAPKVLPHAEAMKINIGLALGLPPKRVGIKATTNETMGFVGRGEGIAALASASVMMPD</sequence>
<dbReference type="AlphaFoldDB" id="A0A918WF47"/>
<feature type="domain" description="2-C-methyl-D-erythritol 2,4-cyclodiphosphate synthase" evidence="9">
    <location>
        <begin position="12"/>
        <end position="163"/>
    </location>
</feature>
<dbReference type="GO" id="GO:0008685">
    <property type="term" value="F:2-C-methyl-D-erythritol 2,4-cyclodiphosphate synthase activity"/>
    <property type="evidence" value="ECO:0007669"/>
    <property type="project" value="UniProtKB-UniRule"/>
</dbReference>
<comment type="similarity">
    <text evidence="7 8">Belongs to the IspF family.</text>
</comment>
<feature type="binding site" evidence="7">
    <location>
        <begin position="17"/>
        <end position="19"/>
    </location>
    <ligand>
        <name>4-CDP-2-C-methyl-D-erythritol 2-phosphate</name>
        <dbReference type="ChEBI" id="CHEBI:57919"/>
    </ligand>
</feature>